<evidence type="ECO:0000256" key="2">
    <source>
        <dbReference type="HAMAP-Rule" id="MF_00518"/>
    </source>
</evidence>
<comment type="caution">
    <text evidence="3">The sequence shown here is derived from an EMBL/GenBank/DDBJ whole genome shotgun (WGS) entry which is preliminary data.</text>
</comment>
<keyword evidence="2" id="KW-0963">Cytoplasm</keyword>
<protein>
    <recommendedName>
        <fullName evidence="2">D-aminoacyl-tRNA deacylase</fullName>
        <shortName evidence="2">DTD</shortName>
        <ecNumber evidence="2">3.1.1.96</ecNumber>
    </recommendedName>
    <alternativeName>
        <fullName evidence="2">Gly-tRNA(Ala) deacylase</fullName>
        <ecNumber evidence="2">3.1.1.-</ecNumber>
    </alternativeName>
</protein>
<dbReference type="GO" id="GO:0005737">
    <property type="term" value="C:cytoplasm"/>
    <property type="evidence" value="ECO:0007669"/>
    <property type="project" value="UniProtKB-SubCell"/>
</dbReference>
<evidence type="ECO:0000313" key="4">
    <source>
        <dbReference type="Proteomes" id="UP000094828"/>
    </source>
</evidence>
<comment type="similarity">
    <text evidence="1 2">Belongs to the DTD family.</text>
</comment>
<evidence type="ECO:0000313" key="3">
    <source>
        <dbReference type="EMBL" id="ODA27968.1"/>
    </source>
</evidence>
<dbReference type="NCBIfam" id="TIGR00256">
    <property type="entry name" value="D-aminoacyl-tRNA deacylase"/>
    <property type="match status" value="1"/>
</dbReference>
<dbReference type="Proteomes" id="UP000094828">
    <property type="component" value="Unassembled WGS sequence"/>
</dbReference>
<dbReference type="EC" id="3.1.1.-" evidence="2"/>
<dbReference type="RefSeq" id="WP_068852982.1">
    <property type="nucleotide sequence ID" value="NZ_LYDR01000158.1"/>
</dbReference>
<keyword evidence="2" id="KW-0820">tRNA-binding</keyword>
<proteinExistence type="inferred from homology"/>
<dbReference type="OrthoDB" id="9801395at2"/>
<dbReference type="FunFam" id="3.50.80.10:FF:000001">
    <property type="entry name" value="D-aminoacyl-tRNA deacylase"/>
    <property type="match status" value="1"/>
</dbReference>
<dbReference type="GO" id="GO:0000049">
    <property type="term" value="F:tRNA binding"/>
    <property type="evidence" value="ECO:0007669"/>
    <property type="project" value="UniProtKB-UniRule"/>
</dbReference>
<dbReference type="Pfam" id="PF02580">
    <property type="entry name" value="Tyr_Deacylase"/>
    <property type="match status" value="1"/>
</dbReference>
<dbReference type="InterPro" id="IPR023509">
    <property type="entry name" value="DTD-like_sf"/>
</dbReference>
<name>A0A1C3E3Z0_9PLAN</name>
<dbReference type="EMBL" id="LYDR01000158">
    <property type="protein sequence ID" value="ODA27968.1"/>
    <property type="molecule type" value="Genomic_DNA"/>
</dbReference>
<dbReference type="CDD" id="cd00563">
    <property type="entry name" value="Dtyr_deacylase"/>
    <property type="match status" value="1"/>
</dbReference>
<comment type="catalytic activity">
    <reaction evidence="2">
        <text>a D-aminoacyl-tRNA + H2O = a tRNA + a D-alpha-amino acid + H(+)</text>
        <dbReference type="Rhea" id="RHEA:13953"/>
        <dbReference type="Rhea" id="RHEA-COMP:10123"/>
        <dbReference type="Rhea" id="RHEA-COMP:10124"/>
        <dbReference type="ChEBI" id="CHEBI:15377"/>
        <dbReference type="ChEBI" id="CHEBI:15378"/>
        <dbReference type="ChEBI" id="CHEBI:59871"/>
        <dbReference type="ChEBI" id="CHEBI:78442"/>
        <dbReference type="ChEBI" id="CHEBI:79333"/>
        <dbReference type="EC" id="3.1.1.96"/>
    </reaction>
</comment>
<keyword evidence="2" id="KW-0694">RNA-binding</keyword>
<comment type="catalytic activity">
    <reaction evidence="2">
        <text>glycyl-tRNA(Ala) + H2O = tRNA(Ala) + glycine + H(+)</text>
        <dbReference type="Rhea" id="RHEA:53744"/>
        <dbReference type="Rhea" id="RHEA-COMP:9657"/>
        <dbReference type="Rhea" id="RHEA-COMP:13640"/>
        <dbReference type="ChEBI" id="CHEBI:15377"/>
        <dbReference type="ChEBI" id="CHEBI:15378"/>
        <dbReference type="ChEBI" id="CHEBI:57305"/>
        <dbReference type="ChEBI" id="CHEBI:78442"/>
        <dbReference type="ChEBI" id="CHEBI:78522"/>
    </reaction>
</comment>
<dbReference type="GO" id="GO:0051500">
    <property type="term" value="F:D-tyrosyl-tRNA(Tyr) deacylase activity"/>
    <property type="evidence" value="ECO:0007669"/>
    <property type="project" value="TreeGrafter"/>
</dbReference>
<dbReference type="PANTHER" id="PTHR10472">
    <property type="entry name" value="D-TYROSYL-TRNA TYR DEACYLASE"/>
    <property type="match status" value="1"/>
</dbReference>
<dbReference type="PANTHER" id="PTHR10472:SF5">
    <property type="entry name" value="D-AMINOACYL-TRNA DEACYLASE 1"/>
    <property type="match status" value="1"/>
</dbReference>
<accession>A0A1C3E3Z0</accession>
<dbReference type="Gene3D" id="3.50.80.10">
    <property type="entry name" value="D-tyrosyl-tRNA(Tyr) deacylase"/>
    <property type="match status" value="1"/>
</dbReference>
<dbReference type="HAMAP" id="MF_00518">
    <property type="entry name" value="Deacylase_Dtd"/>
    <property type="match status" value="1"/>
</dbReference>
<dbReference type="GO" id="GO:0106026">
    <property type="term" value="F:Gly-tRNA(Ala) deacylase activity"/>
    <property type="evidence" value="ECO:0007669"/>
    <property type="project" value="UniProtKB-UniRule"/>
</dbReference>
<comment type="function">
    <text evidence="2">An aminoacyl-tRNA editing enzyme that deacylates mischarged D-aminoacyl-tRNAs. Also deacylates mischarged glycyl-tRNA(Ala), protecting cells against glycine mischarging by AlaRS. Acts via tRNA-based rather than protein-based catalysis; rejects L-amino acids rather than detecting D-amino acids in the active site. By recycling D-aminoacyl-tRNA to D-amino acids and free tRNA molecules, this enzyme counteracts the toxicity associated with the formation of D-aminoacyl-tRNA entities in vivo and helps enforce protein L-homochirality.</text>
</comment>
<feature type="short sequence motif" description="Gly-cisPro motif, important for rejection of L-amino acids" evidence="2">
    <location>
        <begin position="137"/>
        <end position="138"/>
    </location>
</feature>
<comment type="subcellular location">
    <subcellularLocation>
        <location evidence="2">Cytoplasm</location>
    </subcellularLocation>
</comment>
<dbReference type="AlphaFoldDB" id="A0A1C3E3Z0"/>
<comment type="subunit">
    <text evidence="2">Homodimer.</text>
</comment>
<comment type="domain">
    <text evidence="2">A Gly-cisPro motif from one monomer fits into the active site of the other monomer to allow specific chiral rejection of L-amino acids.</text>
</comment>
<dbReference type="SUPFAM" id="SSF69500">
    <property type="entry name" value="DTD-like"/>
    <property type="match status" value="1"/>
</dbReference>
<dbReference type="GO" id="GO:0019478">
    <property type="term" value="P:D-amino acid catabolic process"/>
    <property type="evidence" value="ECO:0007669"/>
    <property type="project" value="UniProtKB-UniRule"/>
</dbReference>
<reference evidence="3 4" key="1">
    <citation type="submission" date="2016-05" db="EMBL/GenBank/DDBJ databases">
        <title>Genomic and physiological characterization of Planctopirus sp. isolated from fresh water lake.</title>
        <authorList>
            <person name="Subhash Y."/>
            <person name="Ramana C."/>
        </authorList>
    </citation>
    <scope>NUCLEOTIDE SEQUENCE [LARGE SCALE GENOMIC DNA]</scope>
    <source>
        <strain evidence="3 4">JC280</strain>
    </source>
</reference>
<sequence length="149" mass="16255">MRAVVQRVTEARVKVAGKIVGEIGRGLMVLIGVSTHDTEVDAAWLADKLAGLRIFEDEDGKMNLACAEIGGSVLAVSQFTLLGDARQGRRPSFTMAARPELAEPLYEQVVSILRDRGLNVQTGQFRTEMKVELVNDGPVTMLLDSQKPF</sequence>
<dbReference type="STRING" id="1841610.A6X21_13925"/>
<organism evidence="3 4">
    <name type="scientific">Planctopirus hydrillae</name>
    <dbReference type="NCBI Taxonomy" id="1841610"/>
    <lineage>
        <taxon>Bacteria</taxon>
        <taxon>Pseudomonadati</taxon>
        <taxon>Planctomycetota</taxon>
        <taxon>Planctomycetia</taxon>
        <taxon>Planctomycetales</taxon>
        <taxon>Planctomycetaceae</taxon>
        <taxon>Planctopirus</taxon>
    </lineage>
</organism>
<gene>
    <name evidence="2" type="primary">dtd</name>
    <name evidence="3" type="ORF">A6X21_13925</name>
</gene>
<evidence type="ECO:0000256" key="1">
    <source>
        <dbReference type="ARBA" id="ARBA00009673"/>
    </source>
</evidence>
<dbReference type="InterPro" id="IPR003732">
    <property type="entry name" value="Daa-tRNA_deacyls_DTD"/>
</dbReference>
<dbReference type="EC" id="3.1.1.96" evidence="2"/>
<keyword evidence="4" id="KW-1185">Reference proteome</keyword>
<dbReference type="GO" id="GO:0043908">
    <property type="term" value="F:Ser(Gly)-tRNA(Ala) hydrolase activity"/>
    <property type="evidence" value="ECO:0007669"/>
    <property type="project" value="UniProtKB-UniRule"/>
</dbReference>
<keyword evidence="2" id="KW-0378">Hydrolase</keyword>